<name>A0A7I8WF20_9ANNE</name>
<dbReference type="Proteomes" id="UP000549394">
    <property type="component" value="Unassembled WGS sequence"/>
</dbReference>
<proteinExistence type="predicted"/>
<dbReference type="InterPro" id="IPR008775">
    <property type="entry name" value="Phytyl_CoA_dOase-like"/>
</dbReference>
<comment type="caution">
    <text evidence="3">The sequence shown here is derived from an EMBL/GenBank/DDBJ whole genome shotgun (WGS) entry which is preliminary data.</text>
</comment>
<evidence type="ECO:0000313" key="3">
    <source>
        <dbReference type="EMBL" id="CAD5126776.1"/>
    </source>
</evidence>
<dbReference type="OrthoDB" id="445007at2759"/>
<organism evidence="3 4">
    <name type="scientific">Dimorphilus gyrociliatus</name>
    <dbReference type="NCBI Taxonomy" id="2664684"/>
    <lineage>
        <taxon>Eukaryota</taxon>
        <taxon>Metazoa</taxon>
        <taxon>Spiralia</taxon>
        <taxon>Lophotrochozoa</taxon>
        <taxon>Annelida</taxon>
        <taxon>Polychaeta</taxon>
        <taxon>Polychaeta incertae sedis</taxon>
        <taxon>Dinophilidae</taxon>
        <taxon>Dimorphilus</taxon>
    </lineage>
</organism>
<accession>A0A7I8WF20</accession>
<protein>
    <submittedName>
        <fullName evidence="3">DgyrCDS14821</fullName>
    </submittedName>
</protein>
<sequence length="337" mass="38926">MSDSRSNGFSGECHPEIFTVPPKDAKEQGPLSKEQVDFFFREGYLVIEDFFDIENDINPCLKAMDCIVENCASILYKAGKITNKHEDKGSHERLTYLAKEYPDAPVIAYKFGGFPIEFRNLWSNERLLDALEQLLGPDIQGHPNYLFRTKIPNNQANDPWHQDSAYLDMEACKVLQITGWIPFIDVNETNSCMKVVKRKKSEIERTLGADMEKDVVLCEMRKGSILLFNNMLPHTSTNNLSNEIRWSMDVRWQSSKEKLGFCNKKPGILMRDSQNPLHKINWSEFDTIKPSNVELFGLTDDENDFGSIITGPYMKNWNMTNKNRHVLEFFAKESRNF</sequence>
<dbReference type="SUPFAM" id="SSF51197">
    <property type="entry name" value="Clavaminate synthase-like"/>
    <property type="match status" value="1"/>
</dbReference>
<dbReference type="EMBL" id="CAJFCJ010000081">
    <property type="protein sequence ID" value="CAD5126776.1"/>
    <property type="molecule type" value="Genomic_DNA"/>
</dbReference>
<evidence type="ECO:0000256" key="1">
    <source>
        <dbReference type="ARBA" id="ARBA00001962"/>
    </source>
</evidence>
<comment type="cofactor">
    <cofactor evidence="1">
        <name>Fe cation</name>
        <dbReference type="ChEBI" id="CHEBI:24875"/>
    </cofactor>
</comment>
<keyword evidence="4" id="KW-1185">Reference proteome</keyword>
<gene>
    <name evidence="3" type="ORF">DGYR_LOCUS14004</name>
</gene>
<dbReference type="Pfam" id="PF05721">
    <property type="entry name" value="PhyH"/>
    <property type="match status" value="1"/>
</dbReference>
<dbReference type="PANTHER" id="PTHR20883:SF14">
    <property type="entry name" value="PHYTANOYL-COA DIOXYGENASE"/>
    <property type="match status" value="1"/>
</dbReference>
<reference evidence="3 4" key="1">
    <citation type="submission" date="2020-08" db="EMBL/GenBank/DDBJ databases">
        <authorList>
            <person name="Hejnol A."/>
        </authorList>
    </citation>
    <scope>NUCLEOTIDE SEQUENCE [LARGE SCALE GENOMIC DNA]</scope>
</reference>
<evidence type="ECO:0000313" key="4">
    <source>
        <dbReference type="Proteomes" id="UP000549394"/>
    </source>
</evidence>
<feature type="region of interest" description="Disordered" evidence="2">
    <location>
        <begin position="1"/>
        <end position="29"/>
    </location>
</feature>
<dbReference type="PANTHER" id="PTHR20883">
    <property type="entry name" value="PHYTANOYL-COA DIOXYGENASE DOMAIN CONTAINING 1"/>
    <property type="match status" value="1"/>
</dbReference>
<dbReference type="Gene3D" id="2.60.120.620">
    <property type="entry name" value="q2cbj1_9rhob like domain"/>
    <property type="match status" value="1"/>
</dbReference>
<evidence type="ECO:0000256" key="2">
    <source>
        <dbReference type="SAM" id="MobiDB-lite"/>
    </source>
</evidence>
<dbReference type="AlphaFoldDB" id="A0A7I8WF20"/>